<dbReference type="NCBIfam" id="TIGR04057">
    <property type="entry name" value="SusC_RagA_signa"/>
    <property type="match status" value="1"/>
</dbReference>
<dbReference type="RefSeq" id="WP_074537525.1">
    <property type="nucleotide sequence ID" value="NZ_FNBD01000002.1"/>
</dbReference>
<dbReference type="AlphaFoldDB" id="A0A1G7ECH6"/>
<dbReference type="InterPro" id="IPR023997">
    <property type="entry name" value="TonB-dep_OMP_SusC/RagA_CS"/>
</dbReference>
<keyword evidence="8" id="KW-1133">Transmembrane helix</keyword>
<dbReference type="NCBIfam" id="TIGR04056">
    <property type="entry name" value="OMP_RagA_SusC"/>
    <property type="match status" value="1"/>
</dbReference>
<evidence type="ECO:0000256" key="8">
    <source>
        <dbReference type="SAM" id="Phobius"/>
    </source>
</evidence>
<dbReference type="InterPro" id="IPR037066">
    <property type="entry name" value="Plug_dom_sf"/>
</dbReference>
<evidence type="ECO:0000256" key="2">
    <source>
        <dbReference type="ARBA" id="ARBA00022448"/>
    </source>
</evidence>
<dbReference type="InterPro" id="IPR036942">
    <property type="entry name" value="Beta-barrel_TonB_sf"/>
</dbReference>
<keyword evidence="6 7" id="KW-0998">Cell outer membrane</keyword>
<gene>
    <name evidence="10" type="ORF">SAMN04487992_102238</name>
</gene>
<dbReference type="SUPFAM" id="SSF56935">
    <property type="entry name" value="Porins"/>
    <property type="match status" value="1"/>
</dbReference>
<feature type="domain" description="TonB-dependent receptor plug" evidence="9">
    <location>
        <begin position="140"/>
        <end position="264"/>
    </location>
</feature>
<comment type="similarity">
    <text evidence="7">Belongs to the TonB-dependent receptor family.</text>
</comment>
<sequence>MKNRLVFKARRIIPTICLLYMFLGGLPISAFAISFKNNLTAVETWQQTTVTGEITDTYGVPLAGVAIFVKGSQTGVVSNLEGNFSIATNTNDVLVFSALGYVSQNIVIQQQTVLRVQLIEDVTQLAGITLNAGYYTVKEKERTGNIAKLSAKTIEKQPVNNPLSAMQGHLSGVNIVQNTGVPGGGISIEIRGRNFINGATEPLYIVDGVPYGSESLASGSLSVDINGGNISPLNAMNPNDIESIEVLKDADATAIYGSRAANGVVLITTKKGQAGKTKYSVNMSSTLGAVSRFLDLMNTEQYLEVRREGITNDGFGSFLNNAAFDFVWPDVKTWDQNRYTDWQEELIGGTSYRNQLQLAISGGSEQTQFLMSSAYQNETTVFPGDAAYGKVTVNTNINHQSKDTRFKINFSSIYSRETNNLPRTDLTNKAYTLEPNAPSLYDENGNLNWENNTFDNPLALLAEQYQVDINTLIANTLLSYKLFKNIELKTSLGFTTYDLDADRILPSTARNPRFGFTPESYSSLSTNSGSRQSWIIEPQLHWKQEWNKFAISALLGTTFQNQASDQLVLRGTGFPNNSLIRNLSAANRIEVIEDSDSNYKYHALFGRINLNWQGKYIVNLTGRRDGSSRFGPGKQFGNFGALGFAWLFSEESLFKQSSFLSFGKFRGSYGTTGSDNIGDYQYLNTYSVTGSDYDGVTTIAPSRIFNPLFGWEANKKLEVAIELGFFKDRLLFNSSWYQNRSSNQLVGIPLAATTGFSSLTGNFDATVENTGFEFDLRSTNIKNDNFKWDTNFNITLPKNRLVKFPELETSTFANRYIIGEPISIIRLFKSLGVNPNTGIYEFEDVNGDGVITTLDDRQSIEDLSPNFFGGIGNTFSYKNFTLDLFFQFKKQKAFNSFTTQTSPGSRRNGSVNLLDRWQEIGDEVSITKATASLDFTNAASRENQRFSTAAVSDASFIRLRNISLSYNIPTNDAHGLNINMYVQGQNLLTITNFDGPDPEQSSLLILPPLRQITLGLQIGF</sequence>
<dbReference type="Gene3D" id="2.40.170.20">
    <property type="entry name" value="TonB-dependent receptor, beta-barrel domain"/>
    <property type="match status" value="1"/>
</dbReference>
<reference evidence="11" key="1">
    <citation type="submission" date="2016-10" db="EMBL/GenBank/DDBJ databases">
        <authorList>
            <person name="Varghese N."/>
            <person name="Submissions S."/>
        </authorList>
    </citation>
    <scope>NUCLEOTIDE SEQUENCE [LARGE SCALE GENOMIC DNA]</scope>
    <source>
        <strain evidence="11">DSM 24729</strain>
    </source>
</reference>
<keyword evidence="4 7" id="KW-0812">Transmembrane</keyword>
<accession>A0A1G7ECH6</accession>
<keyword evidence="2 7" id="KW-0813">Transport</keyword>
<dbReference type="InterPro" id="IPR023996">
    <property type="entry name" value="TonB-dep_OMP_SusC/RagA"/>
</dbReference>
<evidence type="ECO:0000313" key="10">
    <source>
        <dbReference type="EMBL" id="SDE61363.1"/>
    </source>
</evidence>
<keyword evidence="11" id="KW-1185">Reference proteome</keyword>
<evidence type="ECO:0000259" key="9">
    <source>
        <dbReference type="Pfam" id="PF07715"/>
    </source>
</evidence>
<organism evidence="10 11">
    <name type="scientific">Cellulophaga baltica</name>
    <dbReference type="NCBI Taxonomy" id="76594"/>
    <lineage>
        <taxon>Bacteria</taxon>
        <taxon>Pseudomonadati</taxon>
        <taxon>Bacteroidota</taxon>
        <taxon>Flavobacteriia</taxon>
        <taxon>Flavobacteriales</taxon>
        <taxon>Flavobacteriaceae</taxon>
        <taxon>Cellulophaga</taxon>
    </lineage>
</organism>
<evidence type="ECO:0000256" key="4">
    <source>
        <dbReference type="ARBA" id="ARBA00022692"/>
    </source>
</evidence>
<dbReference type="Proteomes" id="UP000182114">
    <property type="component" value="Unassembled WGS sequence"/>
</dbReference>
<dbReference type="GO" id="GO:0009279">
    <property type="term" value="C:cell outer membrane"/>
    <property type="evidence" value="ECO:0007669"/>
    <property type="project" value="UniProtKB-SubCell"/>
</dbReference>
<dbReference type="InterPro" id="IPR008969">
    <property type="entry name" value="CarboxyPept-like_regulatory"/>
</dbReference>
<evidence type="ECO:0000256" key="1">
    <source>
        <dbReference type="ARBA" id="ARBA00004571"/>
    </source>
</evidence>
<keyword evidence="5 7" id="KW-0472">Membrane</keyword>
<keyword evidence="3 7" id="KW-1134">Transmembrane beta strand</keyword>
<dbReference type="Gene3D" id="2.170.130.10">
    <property type="entry name" value="TonB-dependent receptor, plug domain"/>
    <property type="match status" value="1"/>
</dbReference>
<dbReference type="InterPro" id="IPR039426">
    <property type="entry name" value="TonB-dep_rcpt-like"/>
</dbReference>
<dbReference type="Pfam" id="PF07715">
    <property type="entry name" value="Plug"/>
    <property type="match status" value="1"/>
</dbReference>
<evidence type="ECO:0000256" key="6">
    <source>
        <dbReference type="ARBA" id="ARBA00023237"/>
    </source>
</evidence>
<proteinExistence type="inferred from homology"/>
<feature type="transmembrane region" description="Helical" evidence="8">
    <location>
        <begin position="12"/>
        <end position="33"/>
    </location>
</feature>
<dbReference type="SUPFAM" id="SSF49464">
    <property type="entry name" value="Carboxypeptidase regulatory domain-like"/>
    <property type="match status" value="1"/>
</dbReference>
<dbReference type="PROSITE" id="PS52016">
    <property type="entry name" value="TONB_DEPENDENT_REC_3"/>
    <property type="match status" value="1"/>
</dbReference>
<dbReference type="EMBL" id="FNBD01000002">
    <property type="protein sequence ID" value="SDE61363.1"/>
    <property type="molecule type" value="Genomic_DNA"/>
</dbReference>
<dbReference type="Pfam" id="PF13715">
    <property type="entry name" value="CarbopepD_reg_2"/>
    <property type="match status" value="1"/>
</dbReference>
<dbReference type="InterPro" id="IPR012910">
    <property type="entry name" value="Plug_dom"/>
</dbReference>
<evidence type="ECO:0000256" key="5">
    <source>
        <dbReference type="ARBA" id="ARBA00023136"/>
    </source>
</evidence>
<name>A0A1G7ECH6_9FLAO</name>
<protein>
    <submittedName>
        <fullName evidence="10">TonB-linked outer membrane protein, SusC/RagA family</fullName>
    </submittedName>
</protein>
<comment type="subcellular location">
    <subcellularLocation>
        <location evidence="1 7">Cell outer membrane</location>
        <topology evidence="1 7">Multi-pass membrane protein</topology>
    </subcellularLocation>
</comment>
<evidence type="ECO:0000256" key="3">
    <source>
        <dbReference type="ARBA" id="ARBA00022452"/>
    </source>
</evidence>
<evidence type="ECO:0000313" key="11">
    <source>
        <dbReference type="Proteomes" id="UP000182114"/>
    </source>
</evidence>
<evidence type="ECO:0000256" key="7">
    <source>
        <dbReference type="PROSITE-ProRule" id="PRU01360"/>
    </source>
</evidence>